<dbReference type="InterPro" id="IPR033640">
    <property type="entry name" value="FAR_C"/>
</dbReference>
<dbReference type="STRING" id="126957.T1ITA3"/>
<dbReference type="GO" id="GO:0102965">
    <property type="term" value="F:alcohol-forming long-chain fatty acyl-CoA reductase activity"/>
    <property type="evidence" value="ECO:0007669"/>
    <property type="project" value="UniProtKB-EC"/>
</dbReference>
<evidence type="ECO:0000256" key="1">
    <source>
        <dbReference type="ARBA" id="ARBA00004141"/>
    </source>
</evidence>
<dbReference type="GO" id="GO:0005777">
    <property type="term" value="C:peroxisome"/>
    <property type="evidence" value="ECO:0007669"/>
    <property type="project" value="TreeGrafter"/>
</dbReference>
<evidence type="ECO:0000313" key="13">
    <source>
        <dbReference type="Proteomes" id="UP000014500"/>
    </source>
</evidence>
<organism evidence="12 13">
    <name type="scientific">Strigamia maritima</name>
    <name type="common">European centipede</name>
    <name type="synonym">Geophilus maritimus</name>
    <dbReference type="NCBI Taxonomy" id="126957"/>
    <lineage>
        <taxon>Eukaryota</taxon>
        <taxon>Metazoa</taxon>
        <taxon>Ecdysozoa</taxon>
        <taxon>Arthropoda</taxon>
        <taxon>Myriapoda</taxon>
        <taxon>Chilopoda</taxon>
        <taxon>Pleurostigmophora</taxon>
        <taxon>Geophilomorpha</taxon>
        <taxon>Linotaeniidae</taxon>
        <taxon>Strigamia</taxon>
    </lineage>
</organism>
<evidence type="ECO:0000256" key="4">
    <source>
        <dbReference type="ARBA" id="ARBA00022692"/>
    </source>
</evidence>
<keyword evidence="4" id="KW-0812">Transmembrane</keyword>
<dbReference type="PANTHER" id="PTHR11011">
    <property type="entry name" value="MALE STERILITY PROTEIN 2-RELATED"/>
    <property type="match status" value="1"/>
</dbReference>
<proteinExistence type="inferred from homology"/>
<dbReference type="SUPFAM" id="SSF51735">
    <property type="entry name" value="NAD(P)-binding Rossmann-fold domains"/>
    <property type="match status" value="1"/>
</dbReference>
<dbReference type="Pfam" id="PF07993">
    <property type="entry name" value="NAD_binding_4"/>
    <property type="match status" value="1"/>
</dbReference>
<keyword evidence="9" id="KW-0521">NADP</keyword>
<evidence type="ECO:0000259" key="10">
    <source>
        <dbReference type="Pfam" id="PF03015"/>
    </source>
</evidence>
<evidence type="ECO:0000256" key="9">
    <source>
        <dbReference type="RuleBase" id="RU363097"/>
    </source>
</evidence>
<dbReference type="EC" id="1.2.1.84" evidence="9"/>
<dbReference type="InterPro" id="IPR026055">
    <property type="entry name" value="FAR"/>
</dbReference>
<keyword evidence="13" id="KW-1185">Reference proteome</keyword>
<dbReference type="InterPro" id="IPR013120">
    <property type="entry name" value="FAR_NAD-bd"/>
</dbReference>
<dbReference type="OMA" id="THCIINF"/>
<evidence type="ECO:0000256" key="3">
    <source>
        <dbReference type="ARBA" id="ARBA00022516"/>
    </source>
</evidence>
<dbReference type="eggNOG" id="KOG1221">
    <property type="taxonomic scope" value="Eukaryota"/>
</dbReference>
<keyword evidence="6 9" id="KW-0443">Lipid metabolism</keyword>
<evidence type="ECO:0000313" key="12">
    <source>
        <dbReference type="EnsemblMetazoa" id="SMAR004348-PA"/>
    </source>
</evidence>
<comment type="catalytic activity">
    <reaction evidence="8 9">
        <text>a long-chain fatty acyl-CoA + 2 NADPH + 2 H(+) = a long-chain primary fatty alcohol + 2 NADP(+) + CoA</text>
        <dbReference type="Rhea" id="RHEA:52716"/>
        <dbReference type="ChEBI" id="CHEBI:15378"/>
        <dbReference type="ChEBI" id="CHEBI:57287"/>
        <dbReference type="ChEBI" id="CHEBI:57783"/>
        <dbReference type="ChEBI" id="CHEBI:58349"/>
        <dbReference type="ChEBI" id="CHEBI:77396"/>
        <dbReference type="ChEBI" id="CHEBI:83139"/>
        <dbReference type="EC" id="1.2.1.84"/>
    </reaction>
</comment>
<dbReference type="EMBL" id="JH431477">
    <property type="status" value="NOT_ANNOTATED_CDS"/>
    <property type="molecule type" value="Genomic_DNA"/>
</dbReference>
<dbReference type="GO" id="GO:0035336">
    <property type="term" value="P:long-chain fatty-acyl-CoA metabolic process"/>
    <property type="evidence" value="ECO:0007669"/>
    <property type="project" value="TreeGrafter"/>
</dbReference>
<dbReference type="Gene3D" id="3.40.50.720">
    <property type="entry name" value="NAD(P)-binding Rossmann-like Domain"/>
    <property type="match status" value="1"/>
</dbReference>
<evidence type="ECO:0000256" key="5">
    <source>
        <dbReference type="ARBA" id="ARBA00022989"/>
    </source>
</evidence>
<dbReference type="GO" id="GO:0080019">
    <property type="term" value="F:alcohol-forming very long-chain fatty acyl-CoA reductase activity"/>
    <property type="evidence" value="ECO:0007669"/>
    <property type="project" value="InterPro"/>
</dbReference>
<feature type="domain" description="Thioester reductase (TE)" evidence="11">
    <location>
        <begin position="50"/>
        <end position="317"/>
    </location>
</feature>
<comment type="function">
    <text evidence="9">Catalyzes the reduction of fatty acyl-CoA to fatty alcohols.</text>
</comment>
<keyword evidence="3 9" id="KW-0444">Lipid biosynthesis</keyword>
<protein>
    <recommendedName>
        <fullName evidence="9">Fatty acyl-CoA reductase</fullName>
        <ecNumber evidence="9">1.2.1.84</ecNumber>
    </recommendedName>
</protein>
<reference evidence="13" key="1">
    <citation type="submission" date="2011-05" db="EMBL/GenBank/DDBJ databases">
        <authorList>
            <person name="Richards S.R."/>
            <person name="Qu J."/>
            <person name="Jiang H."/>
            <person name="Jhangiani S.N."/>
            <person name="Agravi P."/>
            <person name="Goodspeed R."/>
            <person name="Gross S."/>
            <person name="Mandapat C."/>
            <person name="Jackson L."/>
            <person name="Mathew T."/>
            <person name="Pu L."/>
            <person name="Thornton R."/>
            <person name="Saada N."/>
            <person name="Wilczek-Boney K.B."/>
            <person name="Lee S."/>
            <person name="Kovar C."/>
            <person name="Wu Y."/>
            <person name="Scherer S.E."/>
            <person name="Worley K.C."/>
            <person name="Muzny D.M."/>
            <person name="Gibbs R."/>
        </authorList>
    </citation>
    <scope>NUCLEOTIDE SEQUENCE</scope>
    <source>
        <strain evidence="13">Brora</strain>
    </source>
</reference>
<dbReference type="Pfam" id="PF03015">
    <property type="entry name" value="Sterile"/>
    <property type="match status" value="1"/>
</dbReference>
<dbReference type="EnsemblMetazoa" id="SMAR004348-RA">
    <property type="protein sequence ID" value="SMAR004348-PA"/>
    <property type="gene ID" value="SMAR004348"/>
</dbReference>
<dbReference type="AlphaFoldDB" id="T1ITA3"/>
<dbReference type="Proteomes" id="UP000014500">
    <property type="component" value="Unassembled WGS sequence"/>
</dbReference>
<sequence length="495" mass="56158">MMHLYRTNHLCTGAVWHCLLSGSGSECFTDRKMANGSSLSNFYSARSVFITGATGFMGKVLVEKLLRSCPDIKNIYVLIRSKNQMDTKCRVEKLLNSKVPLRSENPEALSKIISINGEISEPDFNLSIDNVKILTENVSVVFHFAASVRFTEPLKQSIRSNLMPINFLLQLCRKMHSLVALIHLSTAYSNCTKSFIDEIVYPAIVPPKTIIEIINNFSEVITEKISPILIGDHPNSYTFTKCLAETLIKQDHGNIPAAIVRPSIVSSSLHEPYAGWVDSFNHSSGFILAIATGLTRNIQCCVNNCVDLVPVDVCINLVIAAARETALQNGNEVKVYNCTTGGLNPLASRIYSKYLHETIYKNPFCQMIRAPLQTQTPTNNLTFSFFMMLDYITFIYPADLLLNLCQKKSQLKNQFNKFWKFNYILKTFLTKEWSFSNNNMMELWNSLSAEDRKIFLFDVKQIDWPIYIKNSVLGCKQYLLKESLDTVPSTKKFYR</sequence>
<keyword evidence="7" id="KW-0472">Membrane</keyword>
<keyword evidence="9" id="KW-0560">Oxidoreductase</keyword>
<name>T1ITA3_STRMM</name>
<dbReference type="InterPro" id="IPR036291">
    <property type="entry name" value="NAD(P)-bd_dom_sf"/>
</dbReference>
<feature type="domain" description="Fatty acyl-CoA reductase C-terminal" evidence="10">
    <location>
        <begin position="394"/>
        <end position="482"/>
    </location>
</feature>
<evidence type="ECO:0000256" key="7">
    <source>
        <dbReference type="ARBA" id="ARBA00023136"/>
    </source>
</evidence>
<dbReference type="CDD" id="cd09071">
    <property type="entry name" value="FAR_C"/>
    <property type="match status" value="1"/>
</dbReference>
<keyword evidence="5" id="KW-1133">Transmembrane helix</keyword>
<comment type="subcellular location">
    <subcellularLocation>
        <location evidence="1">Membrane</location>
        <topology evidence="1">Multi-pass membrane protein</topology>
    </subcellularLocation>
</comment>
<evidence type="ECO:0000259" key="11">
    <source>
        <dbReference type="Pfam" id="PF07993"/>
    </source>
</evidence>
<dbReference type="PhylomeDB" id="T1ITA3"/>
<comment type="similarity">
    <text evidence="2 9">Belongs to the fatty acyl-CoA reductase family.</text>
</comment>
<dbReference type="GO" id="GO:0016020">
    <property type="term" value="C:membrane"/>
    <property type="evidence" value="ECO:0007669"/>
    <property type="project" value="UniProtKB-SubCell"/>
</dbReference>
<dbReference type="PANTHER" id="PTHR11011:SF116">
    <property type="entry name" value="FATTY ACYL-COA REDUCTASE CG5065-RELATED"/>
    <property type="match status" value="1"/>
</dbReference>
<dbReference type="CDD" id="cd05236">
    <property type="entry name" value="FAR-N_SDR_e"/>
    <property type="match status" value="1"/>
</dbReference>
<reference evidence="12" key="2">
    <citation type="submission" date="2015-02" db="UniProtKB">
        <authorList>
            <consortium name="EnsemblMetazoa"/>
        </authorList>
    </citation>
    <scope>IDENTIFICATION</scope>
</reference>
<dbReference type="HOGENOM" id="CLU_024661_0_2_1"/>
<evidence type="ECO:0000256" key="2">
    <source>
        <dbReference type="ARBA" id="ARBA00005928"/>
    </source>
</evidence>
<accession>T1ITA3</accession>
<dbReference type="FunFam" id="3.40.50.720:FF:000143">
    <property type="entry name" value="Fatty acyl-CoA reductase"/>
    <property type="match status" value="1"/>
</dbReference>
<evidence type="ECO:0000256" key="8">
    <source>
        <dbReference type="ARBA" id="ARBA00052530"/>
    </source>
</evidence>
<evidence type="ECO:0000256" key="6">
    <source>
        <dbReference type="ARBA" id="ARBA00023098"/>
    </source>
</evidence>